<evidence type="ECO:0000313" key="3">
    <source>
        <dbReference type="Proteomes" id="UP001597201"/>
    </source>
</evidence>
<evidence type="ECO:0000256" key="1">
    <source>
        <dbReference type="SAM" id="Phobius"/>
    </source>
</evidence>
<protein>
    <recommendedName>
        <fullName evidence="4">Oxygen tolerance</fullName>
    </recommendedName>
</protein>
<dbReference type="EMBL" id="JBHTMY010000002">
    <property type="protein sequence ID" value="MFD1315373.1"/>
    <property type="molecule type" value="Genomic_DNA"/>
</dbReference>
<sequence>MEKRERNINHKDNLGLSRKNFFGALVFIFAFIYVGQAQVKISVDTTKIRIGEQIEYKIFVDKDTLKDVAFPVLNLDSLKKLEVVESFNVDSINNQIFRKYTLTSFDSGRYMLPKQGVLVNNVEVYTDSLFIDVTTVEVDTLKQKLFPIKTIEEEPYVFDDFKEYLWWLLGLLLLTLLIWYLLKRKKKSVVEKKIEIPPFEEAKQRLKELDSKNLVKQNRVKLYYVELTDIVRTFIERELNIPALESTTDELLDIITDFNASSKLGIPNETIFKLKKLLQEADLVKFAKSHPMENEIDLHRRDAENIIEIMHPKVEETERKEGYES</sequence>
<proteinExistence type="predicted"/>
<name>A0ABW3Y4A8_9FLAO</name>
<gene>
    <name evidence="2" type="ORF">ACFQ39_07065</name>
</gene>
<organism evidence="2 3">
    <name type="scientific">Namhaeicola litoreus</name>
    <dbReference type="NCBI Taxonomy" id="1052145"/>
    <lineage>
        <taxon>Bacteria</taxon>
        <taxon>Pseudomonadati</taxon>
        <taxon>Bacteroidota</taxon>
        <taxon>Flavobacteriia</taxon>
        <taxon>Flavobacteriales</taxon>
        <taxon>Flavobacteriaceae</taxon>
        <taxon>Namhaeicola</taxon>
    </lineage>
</organism>
<keyword evidence="3" id="KW-1185">Reference proteome</keyword>
<feature type="transmembrane region" description="Helical" evidence="1">
    <location>
        <begin position="21"/>
        <end position="39"/>
    </location>
</feature>
<reference evidence="3" key="1">
    <citation type="journal article" date="2019" name="Int. J. Syst. Evol. Microbiol.">
        <title>The Global Catalogue of Microorganisms (GCM) 10K type strain sequencing project: providing services to taxonomists for standard genome sequencing and annotation.</title>
        <authorList>
            <consortium name="The Broad Institute Genomics Platform"/>
            <consortium name="The Broad Institute Genome Sequencing Center for Infectious Disease"/>
            <person name="Wu L."/>
            <person name="Ma J."/>
        </authorList>
    </citation>
    <scope>NUCLEOTIDE SEQUENCE [LARGE SCALE GENOMIC DNA]</scope>
    <source>
        <strain evidence="3">CCUG 61485</strain>
    </source>
</reference>
<feature type="transmembrane region" description="Helical" evidence="1">
    <location>
        <begin position="164"/>
        <end position="182"/>
    </location>
</feature>
<keyword evidence="1" id="KW-0812">Transmembrane</keyword>
<keyword evidence="1" id="KW-1133">Transmembrane helix</keyword>
<evidence type="ECO:0008006" key="4">
    <source>
        <dbReference type="Google" id="ProtNLM"/>
    </source>
</evidence>
<accession>A0ABW3Y4A8</accession>
<comment type="caution">
    <text evidence="2">The sequence shown here is derived from an EMBL/GenBank/DDBJ whole genome shotgun (WGS) entry which is preliminary data.</text>
</comment>
<evidence type="ECO:0000313" key="2">
    <source>
        <dbReference type="EMBL" id="MFD1315373.1"/>
    </source>
</evidence>
<keyword evidence="1" id="KW-0472">Membrane</keyword>
<dbReference type="Proteomes" id="UP001597201">
    <property type="component" value="Unassembled WGS sequence"/>
</dbReference>
<dbReference type="RefSeq" id="WP_377177461.1">
    <property type="nucleotide sequence ID" value="NZ_JBHTMY010000002.1"/>
</dbReference>